<dbReference type="FunFam" id="3.40.50.300:FF:000082">
    <property type="entry name" value="ISWI chromatin remodeling complex ATPase ISW1"/>
    <property type="match status" value="1"/>
</dbReference>
<feature type="domain" description="Helicase ATP-binding" evidence="11">
    <location>
        <begin position="231"/>
        <end position="396"/>
    </location>
</feature>
<evidence type="ECO:0000256" key="8">
    <source>
        <dbReference type="ARBA" id="ARBA00022853"/>
    </source>
</evidence>
<evidence type="ECO:0000256" key="4">
    <source>
        <dbReference type="ARBA" id="ARBA00022741"/>
    </source>
</evidence>
<dbReference type="Gene3D" id="1.10.10.60">
    <property type="entry name" value="Homeodomain-like"/>
    <property type="match status" value="2"/>
</dbReference>
<dbReference type="EMBL" id="CP120628">
    <property type="protein sequence ID" value="WEW57618.1"/>
    <property type="molecule type" value="Genomic_DNA"/>
</dbReference>
<evidence type="ECO:0000256" key="6">
    <source>
        <dbReference type="ARBA" id="ARBA00022806"/>
    </source>
</evidence>
<comment type="subcellular location">
    <subcellularLocation>
        <location evidence="1">Nucleus</location>
    </subcellularLocation>
</comment>
<evidence type="ECO:0000259" key="12">
    <source>
        <dbReference type="PROSITE" id="PS51194"/>
    </source>
</evidence>
<dbReference type="Gene3D" id="1.20.5.1190">
    <property type="entry name" value="iswi atpase"/>
    <property type="match status" value="1"/>
</dbReference>
<dbReference type="GO" id="GO:0031491">
    <property type="term" value="F:nucleosome binding"/>
    <property type="evidence" value="ECO:0007669"/>
    <property type="project" value="InterPro"/>
</dbReference>
<dbReference type="SMART" id="SM00717">
    <property type="entry name" value="SANT"/>
    <property type="match status" value="2"/>
</dbReference>
<dbReference type="SMART" id="SM00487">
    <property type="entry name" value="DEXDc"/>
    <property type="match status" value="1"/>
</dbReference>
<dbReference type="PROSITE" id="PS51293">
    <property type="entry name" value="SANT"/>
    <property type="match status" value="1"/>
</dbReference>
<dbReference type="SUPFAM" id="SSF52540">
    <property type="entry name" value="P-loop containing nucleoside triphosphate hydrolases"/>
    <property type="match status" value="2"/>
</dbReference>
<dbReference type="Pfam" id="PF00176">
    <property type="entry name" value="SNF2-rel_dom"/>
    <property type="match status" value="1"/>
</dbReference>
<evidence type="ECO:0000313" key="14">
    <source>
        <dbReference type="EMBL" id="WEW57618.1"/>
    </source>
</evidence>
<dbReference type="InterPro" id="IPR038718">
    <property type="entry name" value="SNF2-like_sf"/>
</dbReference>
<dbReference type="FunFam" id="3.40.50.10810:FF:000036">
    <property type="entry name" value="Chromatin remodelling complex ATPase chain"/>
    <property type="match status" value="1"/>
</dbReference>
<keyword evidence="5" id="KW-0378">Hydrolase</keyword>
<feature type="domain" description="Helicase C-terminal" evidence="12">
    <location>
        <begin position="527"/>
        <end position="678"/>
    </location>
</feature>
<feature type="region of interest" description="Disordered" evidence="10">
    <location>
        <begin position="74"/>
        <end position="97"/>
    </location>
</feature>
<dbReference type="SUPFAM" id="SSF101224">
    <property type="entry name" value="HAND domain of the nucleosome remodeling ATPase ISWI"/>
    <property type="match status" value="1"/>
</dbReference>
<keyword evidence="15" id="KW-1185">Reference proteome</keyword>
<keyword evidence="7" id="KW-0067">ATP-binding</keyword>
<evidence type="ECO:0000259" key="13">
    <source>
        <dbReference type="PROSITE" id="PS51293"/>
    </source>
</evidence>
<dbReference type="GO" id="GO:0140658">
    <property type="term" value="F:ATP-dependent chromatin remodeler activity"/>
    <property type="evidence" value="ECO:0007669"/>
    <property type="project" value="TreeGrafter"/>
</dbReference>
<dbReference type="GO" id="GO:0034728">
    <property type="term" value="P:nucleosome organization"/>
    <property type="evidence" value="ECO:0007669"/>
    <property type="project" value="TreeGrafter"/>
</dbReference>
<dbReference type="InterPro" id="IPR027417">
    <property type="entry name" value="P-loop_NTPase"/>
</dbReference>
<dbReference type="FunFam" id="1.10.10.60:FF:000234">
    <property type="entry name" value="ISWI chromatin-remodeling complex ATPase ISW2"/>
    <property type="match status" value="1"/>
</dbReference>
<evidence type="ECO:0000259" key="11">
    <source>
        <dbReference type="PROSITE" id="PS51192"/>
    </source>
</evidence>
<sequence length="1149" mass="131140">MAPSPNVVIPLGSDTRMDDANEGVPQNDRADQSMADYQDTPDYTVRTLPPSQCFPRHFVSALFINGLSNTLQDSDTHPNTTASSVAGDAAPVDGRKRRSEAFQLRKSVLGKKHGRLDESKENDSIRRFRYLLGLTDLFRHFIDTNPNPRIKEIMAEIDRQNEREAAGKKTLTRKGGASGERRRRTEQEEDAELLKDEKRGGPAETVFRESPAFIKGGEMRDYQVAGLNWLISLHENGISGILADEMGLGKTLQTISFLGYLRHVCGITGPHLITVPKSTLDNWNREFTKWTPDVNVLVLQGAKEERQQLISDRLIDEKFDVCITSYEMVLREKSHLKKFAWEYIIVDEAHRIKNEESSLAQIIRLFNSRNRLLITGTPLQNNLHELWALLNFLLPDVFGDSEAFDQWFSNQEADQDTVVQQLHRVLRPFLLRRVKSDVEKSLLPKKEVNLYIGMSEMQVKWYQKILEKDIDAVNGAQGKRESKTRLLNIVMQLRKCCNHPYLFEGAEPGPPYTTDEHLVDNAGKMVILDKLLKRLKSQGSRVLIFSQMSRVLDILEDYCVFREHAYCRIDGSTAHEDRIAAIDEYNRPGSEKFIFLLTTRAGGLGINLTTADIVILYDSDWNPQADLQAMDRAHRIGQTKQVVVFRFVTENAIEEKVLERAAQKLRLDQLVIQQGRAQQQTKNAASKDELLNMIQHGAASVFSSSGPTGTLSGGKEISEDDIDQILKKGEERTAELNKKYEKLGIDDLQKFTSDNAYEWNGEDFTNRKKDIGLNWINPAKRERKEQSYSIDNYYRQTIPTGGRTADPKPKVPRAPKQIAVHDWQFFPPKLRELQDKETAYFHKEIGYKAVLPEGTEEDLSDREAERELEQQEIDNAVPLTDEEKAEKERLSEQGFATWNRRDFQQFINGSAKFGRTDYDGIATEVDSKTPEEIKEYAKVFWKRYTELQDYPKYLRSIEQGEEKVRKMNHQRKLLRKKMEQYRVPLQQLKINYNVSTTNKKVYTEEEDRFLLVMLDKHGVDGEGLHEKIREEIRESPLFRFDWFFLSRTPVEISRRCTTLLNTVAKEFEVDGKATNGDTGKGRGRDRDEDMENGDVDGPAKKKSKNGAVNKKLKAVQSGAGSKATSAATSRAASVASTAPAASKTKTKKK</sequence>
<keyword evidence="6" id="KW-0347">Helicase</keyword>
<dbReference type="InterPro" id="IPR015195">
    <property type="entry name" value="SLIDE"/>
</dbReference>
<evidence type="ECO:0000256" key="10">
    <source>
        <dbReference type="SAM" id="MobiDB-lite"/>
    </source>
</evidence>
<dbReference type="InterPro" id="IPR009057">
    <property type="entry name" value="Homeodomain-like_sf"/>
</dbReference>
<feature type="domain" description="SANT" evidence="13">
    <location>
        <begin position="893"/>
        <end position="945"/>
    </location>
</feature>
<dbReference type="GO" id="GO:0031010">
    <property type="term" value="C:ISWI-type complex"/>
    <property type="evidence" value="ECO:0007669"/>
    <property type="project" value="UniProtKB-ARBA"/>
</dbReference>
<dbReference type="CDD" id="cd18793">
    <property type="entry name" value="SF2_C_SNF"/>
    <property type="match status" value="1"/>
</dbReference>
<feature type="region of interest" description="Disordered" evidence="10">
    <location>
        <begin position="1071"/>
        <end position="1149"/>
    </location>
</feature>
<dbReference type="InterPro" id="IPR049730">
    <property type="entry name" value="SNF2/RAD54-like_C"/>
</dbReference>
<evidence type="ECO:0000256" key="7">
    <source>
        <dbReference type="ARBA" id="ARBA00022840"/>
    </source>
</evidence>
<dbReference type="InterPro" id="IPR015194">
    <property type="entry name" value="ISWI_HAND-dom"/>
</dbReference>
<dbReference type="Gene3D" id="1.10.1040.30">
    <property type="entry name" value="ISWI, HAND domain"/>
    <property type="match status" value="1"/>
</dbReference>
<dbReference type="Pfam" id="PF09111">
    <property type="entry name" value="SLIDE"/>
    <property type="match status" value="1"/>
</dbReference>
<dbReference type="Gene3D" id="3.40.50.300">
    <property type="entry name" value="P-loop containing nucleotide triphosphate hydrolases"/>
    <property type="match status" value="1"/>
</dbReference>
<dbReference type="Pfam" id="PF00271">
    <property type="entry name" value="Helicase_C"/>
    <property type="match status" value="1"/>
</dbReference>
<dbReference type="SMART" id="SM00490">
    <property type="entry name" value="HELICc"/>
    <property type="match status" value="1"/>
</dbReference>
<protein>
    <submittedName>
        <fullName evidence="14">Chromatin remodeling complex Adenosinetriphosphatase</fullName>
    </submittedName>
</protein>
<dbReference type="SUPFAM" id="SSF46689">
    <property type="entry name" value="Homeodomain-like"/>
    <property type="match status" value="2"/>
</dbReference>
<organism evidence="14 15">
    <name type="scientific">Emydomyces testavorans</name>
    <dbReference type="NCBI Taxonomy" id="2070801"/>
    <lineage>
        <taxon>Eukaryota</taxon>
        <taxon>Fungi</taxon>
        <taxon>Dikarya</taxon>
        <taxon>Ascomycota</taxon>
        <taxon>Pezizomycotina</taxon>
        <taxon>Eurotiomycetes</taxon>
        <taxon>Eurotiomycetidae</taxon>
        <taxon>Onygenales</taxon>
        <taxon>Nannizziopsiaceae</taxon>
        <taxon>Emydomyces</taxon>
    </lineage>
</organism>
<dbReference type="FunFam" id="1.20.5.1190:FF:000005">
    <property type="entry name" value="ISWI chromatin-remodeling complex ATPase ISW1"/>
    <property type="match status" value="1"/>
</dbReference>
<dbReference type="GO" id="GO:0005524">
    <property type="term" value="F:ATP binding"/>
    <property type="evidence" value="ECO:0007669"/>
    <property type="project" value="UniProtKB-KW"/>
</dbReference>
<dbReference type="GO" id="GO:0042393">
    <property type="term" value="F:histone binding"/>
    <property type="evidence" value="ECO:0007669"/>
    <property type="project" value="TreeGrafter"/>
</dbReference>
<keyword evidence="3" id="KW-0597">Phosphoprotein</keyword>
<dbReference type="CDD" id="cd17997">
    <property type="entry name" value="DEXHc_SMARCA1_SMARCA5"/>
    <property type="match status" value="1"/>
</dbReference>
<accession>A0AAF0DG59</accession>
<keyword evidence="8" id="KW-0156">Chromatin regulator</keyword>
<gene>
    <name evidence="14" type="primary">ISW2</name>
    <name evidence="14" type="ORF">PRK78_003085</name>
</gene>
<feature type="compositionally biased region" description="Polar residues" evidence="10">
    <location>
        <begin position="74"/>
        <end position="84"/>
    </location>
</feature>
<dbReference type="AlphaFoldDB" id="A0AAF0DG59"/>
<keyword evidence="9" id="KW-0539">Nucleus</keyword>
<dbReference type="Gene3D" id="3.40.50.10810">
    <property type="entry name" value="Tandem AAA-ATPase domain"/>
    <property type="match status" value="1"/>
</dbReference>
<dbReference type="FunFam" id="1.10.10.60:FF:000022">
    <property type="entry name" value="ISWI chromatin-remodeling complex ATPase CHR11 isoform A"/>
    <property type="match status" value="1"/>
</dbReference>
<keyword evidence="4" id="KW-0547">Nucleotide-binding</keyword>
<dbReference type="PANTHER" id="PTHR45623:SF49">
    <property type="entry name" value="SWI_SNF-RELATED MATRIX-ASSOCIATED ACTIN-DEPENDENT REGULATOR OF CHROMATIN SUBFAMILY A MEMBER 5"/>
    <property type="match status" value="1"/>
</dbReference>
<dbReference type="PROSITE" id="PS51194">
    <property type="entry name" value="HELICASE_CTER"/>
    <property type="match status" value="1"/>
</dbReference>
<dbReference type="InterPro" id="IPR001650">
    <property type="entry name" value="Helicase_C-like"/>
</dbReference>
<dbReference type="FunFam" id="1.10.1040.30:FF:000003">
    <property type="entry name" value="ISWI chromatin-remodeling complex ATPase ISW2"/>
    <property type="match status" value="1"/>
</dbReference>
<dbReference type="CDD" id="cd00167">
    <property type="entry name" value="SANT"/>
    <property type="match status" value="1"/>
</dbReference>
<name>A0AAF0DG59_9EURO</name>
<evidence type="ECO:0000256" key="1">
    <source>
        <dbReference type="ARBA" id="ARBA00004123"/>
    </source>
</evidence>
<evidence type="ECO:0000256" key="2">
    <source>
        <dbReference type="ARBA" id="ARBA00009687"/>
    </source>
</evidence>
<comment type="similarity">
    <text evidence="2">Belongs to the SNF2/RAD54 helicase family. ISWI subfamily.</text>
</comment>
<reference evidence="14" key="1">
    <citation type="submission" date="2023-03" db="EMBL/GenBank/DDBJ databases">
        <title>Emydomyces testavorans Genome Sequence.</title>
        <authorList>
            <person name="Hoyer L."/>
        </authorList>
    </citation>
    <scope>NUCLEOTIDE SEQUENCE</scope>
    <source>
        <strain evidence="14">16-2883</strain>
    </source>
</reference>
<feature type="region of interest" description="Disordered" evidence="10">
    <location>
        <begin position="1"/>
        <end position="34"/>
    </location>
</feature>
<evidence type="ECO:0000313" key="15">
    <source>
        <dbReference type="Proteomes" id="UP001219355"/>
    </source>
</evidence>
<evidence type="ECO:0000256" key="3">
    <source>
        <dbReference type="ARBA" id="ARBA00022553"/>
    </source>
</evidence>
<dbReference type="InterPro" id="IPR001005">
    <property type="entry name" value="SANT/Myb"/>
</dbReference>
<dbReference type="GO" id="GO:0003677">
    <property type="term" value="F:DNA binding"/>
    <property type="evidence" value="ECO:0007669"/>
    <property type="project" value="InterPro"/>
</dbReference>
<evidence type="ECO:0000256" key="5">
    <source>
        <dbReference type="ARBA" id="ARBA00022801"/>
    </source>
</evidence>
<dbReference type="GO" id="GO:0004386">
    <property type="term" value="F:helicase activity"/>
    <property type="evidence" value="ECO:0007669"/>
    <property type="project" value="UniProtKB-KW"/>
</dbReference>
<dbReference type="Proteomes" id="UP001219355">
    <property type="component" value="Chromosome 2"/>
</dbReference>
<dbReference type="PROSITE" id="PS51192">
    <property type="entry name" value="HELICASE_ATP_BIND_1"/>
    <property type="match status" value="1"/>
</dbReference>
<dbReference type="GO" id="GO:0016887">
    <property type="term" value="F:ATP hydrolysis activity"/>
    <property type="evidence" value="ECO:0007669"/>
    <property type="project" value="TreeGrafter"/>
</dbReference>
<proteinExistence type="inferred from homology"/>
<dbReference type="InterPro" id="IPR036306">
    <property type="entry name" value="ISWI_HAND-dom_sf"/>
</dbReference>
<dbReference type="InterPro" id="IPR000330">
    <property type="entry name" value="SNF2_N"/>
</dbReference>
<dbReference type="InterPro" id="IPR014001">
    <property type="entry name" value="Helicase_ATP-bd"/>
</dbReference>
<evidence type="ECO:0000256" key="9">
    <source>
        <dbReference type="ARBA" id="ARBA00023242"/>
    </source>
</evidence>
<dbReference type="Pfam" id="PF09110">
    <property type="entry name" value="HAND"/>
    <property type="match status" value="1"/>
</dbReference>
<feature type="region of interest" description="Disordered" evidence="10">
    <location>
        <begin position="161"/>
        <end position="201"/>
    </location>
</feature>
<dbReference type="PANTHER" id="PTHR45623">
    <property type="entry name" value="CHROMODOMAIN-HELICASE-DNA-BINDING PROTEIN 3-RELATED-RELATED"/>
    <property type="match status" value="1"/>
</dbReference>
<feature type="compositionally biased region" description="Basic and acidic residues" evidence="10">
    <location>
        <begin position="179"/>
        <end position="201"/>
    </location>
</feature>
<dbReference type="InterPro" id="IPR044754">
    <property type="entry name" value="Isw1/2_DEXHc"/>
</dbReference>
<dbReference type="InterPro" id="IPR017884">
    <property type="entry name" value="SANT_dom"/>
</dbReference>
<feature type="compositionally biased region" description="Low complexity" evidence="10">
    <location>
        <begin position="1119"/>
        <end position="1143"/>
    </location>
</feature>